<gene>
    <name evidence="1" type="ORF">F8M41_015394</name>
</gene>
<sequence length="158" mass="18311">MSKEESSHRIVEVIKNKPHNGKKINKILLSPNMNYVVTWSAEDQSICGWQIINNLLVKSDHYIKIQELNEDFSSPQSNISLKSISNNKLVMIKSDQDNVYNLYDNCWMNKESINCGVIGEIRACDLINNEKIFILDVCGLLTQWNLDTLQFEKQYQLE</sequence>
<organism evidence="1 2">
    <name type="scientific">Gigaspora margarita</name>
    <dbReference type="NCBI Taxonomy" id="4874"/>
    <lineage>
        <taxon>Eukaryota</taxon>
        <taxon>Fungi</taxon>
        <taxon>Fungi incertae sedis</taxon>
        <taxon>Mucoromycota</taxon>
        <taxon>Glomeromycotina</taxon>
        <taxon>Glomeromycetes</taxon>
        <taxon>Diversisporales</taxon>
        <taxon>Gigasporaceae</taxon>
        <taxon>Gigaspora</taxon>
    </lineage>
</organism>
<dbReference type="InterPro" id="IPR036322">
    <property type="entry name" value="WD40_repeat_dom_sf"/>
</dbReference>
<dbReference type="OrthoDB" id="2442002at2759"/>
<evidence type="ECO:0000313" key="2">
    <source>
        <dbReference type="Proteomes" id="UP000439903"/>
    </source>
</evidence>
<dbReference type="SUPFAM" id="SSF50978">
    <property type="entry name" value="WD40 repeat-like"/>
    <property type="match status" value="1"/>
</dbReference>
<accession>A0A8H4ENC4</accession>
<dbReference type="AlphaFoldDB" id="A0A8H4ENC4"/>
<name>A0A8H4ENC4_GIGMA</name>
<keyword evidence="2" id="KW-1185">Reference proteome</keyword>
<protein>
    <submittedName>
        <fullName evidence="1">Nudt9 protein</fullName>
    </submittedName>
</protein>
<comment type="caution">
    <text evidence="1">The sequence shown here is derived from an EMBL/GenBank/DDBJ whole genome shotgun (WGS) entry which is preliminary data.</text>
</comment>
<evidence type="ECO:0000313" key="1">
    <source>
        <dbReference type="EMBL" id="KAF0523433.1"/>
    </source>
</evidence>
<reference evidence="1 2" key="1">
    <citation type="journal article" date="2019" name="Environ. Microbiol.">
        <title>At the nexus of three kingdoms: the genome of the mycorrhizal fungus Gigaspora margarita provides insights into plant, endobacterial and fungal interactions.</title>
        <authorList>
            <person name="Venice F."/>
            <person name="Ghignone S."/>
            <person name="Salvioli di Fossalunga A."/>
            <person name="Amselem J."/>
            <person name="Novero M."/>
            <person name="Xianan X."/>
            <person name="Sedzielewska Toro K."/>
            <person name="Morin E."/>
            <person name="Lipzen A."/>
            <person name="Grigoriev I.V."/>
            <person name="Henrissat B."/>
            <person name="Martin F.M."/>
            <person name="Bonfante P."/>
        </authorList>
    </citation>
    <scope>NUCLEOTIDE SEQUENCE [LARGE SCALE GENOMIC DNA]</scope>
    <source>
        <strain evidence="1 2">BEG34</strain>
    </source>
</reference>
<proteinExistence type="predicted"/>
<dbReference type="EMBL" id="WTPW01000322">
    <property type="protein sequence ID" value="KAF0523433.1"/>
    <property type="molecule type" value="Genomic_DNA"/>
</dbReference>
<dbReference type="Proteomes" id="UP000439903">
    <property type="component" value="Unassembled WGS sequence"/>
</dbReference>